<evidence type="ECO:0000256" key="1">
    <source>
        <dbReference type="ARBA" id="ARBA00023015"/>
    </source>
</evidence>
<dbReference type="PROSITE" id="PS50987">
    <property type="entry name" value="HTH_ARSR_2"/>
    <property type="match status" value="1"/>
</dbReference>
<dbReference type="Proteomes" id="UP001596072">
    <property type="component" value="Unassembled WGS sequence"/>
</dbReference>
<proteinExistence type="predicted"/>
<dbReference type="InterPro" id="IPR051011">
    <property type="entry name" value="Metal_resp_trans_reg"/>
</dbReference>
<keyword evidence="1" id="KW-0805">Transcription regulation</keyword>
<dbReference type="PROSITE" id="PS50206">
    <property type="entry name" value="RHODANESE_3"/>
    <property type="match status" value="1"/>
</dbReference>
<dbReference type="InterPro" id="IPR036873">
    <property type="entry name" value="Rhodanese-like_dom_sf"/>
</dbReference>
<dbReference type="RefSeq" id="WP_136431757.1">
    <property type="nucleotide sequence ID" value="NZ_JBHSNS010000001.1"/>
</dbReference>
<keyword evidence="3" id="KW-0804">Transcription</keyword>
<gene>
    <name evidence="6" type="ORF">ACFPQB_04200</name>
</gene>
<evidence type="ECO:0000259" key="4">
    <source>
        <dbReference type="PROSITE" id="PS50206"/>
    </source>
</evidence>
<dbReference type="CDD" id="cd00158">
    <property type="entry name" value="RHOD"/>
    <property type="match status" value="1"/>
</dbReference>
<dbReference type="Pfam" id="PF00581">
    <property type="entry name" value="Rhodanese"/>
    <property type="match status" value="1"/>
</dbReference>
<dbReference type="SMART" id="SM00418">
    <property type="entry name" value="HTH_ARSR"/>
    <property type="match status" value="1"/>
</dbReference>
<dbReference type="InterPro" id="IPR001845">
    <property type="entry name" value="HTH_ArsR_DNA-bd_dom"/>
</dbReference>
<dbReference type="Pfam" id="PF01022">
    <property type="entry name" value="HTH_5"/>
    <property type="match status" value="1"/>
</dbReference>
<feature type="domain" description="Rhodanese" evidence="4">
    <location>
        <begin position="130"/>
        <end position="219"/>
    </location>
</feature>
<evidence type="ECO:0000313" key="7">
    <source>
        <dbReference type="Proteomes" id="UP001596072"/>
    </source>
</evidence>
<accession>A0ABW0ZAS5</accession>
<dbReference type="EMBL" id="JBHSNS010000001">
    <property type="protein sequence ID" value="MFC5728105.1"/>
    <property type="molecule type" value="Genomic_DNA"/>
</dbReference>
<protein>
    <submittedName>
        <fullName evidence="6">ArsR/SmtB family transcription factor</fullName>
    </submittedName>
</protein>
<dbReference type="SUPFAM" id="SSF46785">
    <property type="entry name" value="Winged helix' DNA-binding domain"/>
    <property type="match status" value="1"/>
</dbReference>
<dbReference type="Gene3D" id="3.40.250.10">
    <property type="entry name" value="Rhodanese-like domain"/>
    <property type="match status" value="1"/>
</dbReference>
<keyword evidence="2" id="KW-0238">DNA-binding</keyword>
<evidence type="ECO:0000259" key="5">
    <source>
        <dbReference type="PROSITE" id="PS50987"/>
    </source>
</evidence>
<evidence type="ECO:0000313" key="6">
    <source>
        <dbReference type="EMBL" id="MFC5728105.1"/>
    </source>
</evidence>
<name>A0ABW0ZAS5_9ACTN</name>
<dbReference type="InterPro" id="IPR036388">
    <property type="entry name" value="WH-like_DNA-bd_sf"/>
</dbReference>
<evidence type="ECO:0000256" key="2">
    <source>
        <dbReference type="ARBA" id="ARBA00023125"/>
    </source>
</evidence>
<evidence type="ECO:0000256" key="3">
    <source>
        <dbReference type="ARBA" id="ARBA00023163"/>
    </source>
</evidence>
<dbReference type="PANTHER" id="PTHR43132:SF8">
    <property type="entry name" value="HTH-TYPE TRANSCRIPTIONAL REGULATOR KMTR"/>
    <property type="match status" value="1"/>
</dbReference>
<dbReference type="PANTHER" id="PTHR43132">
    <property type="entry name" value="ARSENICAL RESISTANCE OPERON REPRESSOR ARSR-RELATED"/>
    <property type="match status" value="1"/>
</dbReference>
<comment type="caution">
    <text evidence="6">The sequence shown here is derived from an EMBL/GenBank/DDBJ whole genome shotgun (WGS) entry which is preliminary data.</text>
</comment>
<sequence>MGDHTAKAALYDSLAEAAKALSSGRRAELIDVLAQGERSVEELAEEIGQSVANTSQHLQRLLRSGLVRSRRDGTRIHYSLASPVVFTLWRTMRETAAAHVSQLDDLARAYLGDRDQLGTITRDELRKRIREGDVVVLDVRPRAEYDAGHIRGALSIPVTELKSRLEDIPDGTEVVAYCRGPFCVYADDAVRLLADSGRSALRLEDGFPEWAAEKLPSESRD</sequence>
<dbReference type="InterPro" id="IPR001763">
    <property type="entry name" value="Rhodanese-like_dom"/>
</dbReference>
<dbReference type="NCBIfam" id="NF033788">
    <property type="entry name" value="HTH_metalloreg"/>
    <property type="match status" value="1"/>
</dbReference>
<dbReference type="CDD" id="cd00090">
    <property type="entry name" value="HTH_ARSR"/>
    <property type="match status" value="1"/>
</dbReference>
<dbReference type="PRINTS" id="PR00778">
    <property type="entry name" value="HTHARSR"/>
</dbReference>
<feature type="domain" description="HTH arsR-type" evidence="5">
    <location>
        <begin position="6"/>
        <end position="100"/>
    </location>
</feature>
<keyword evidence="7" id="KW-1185">Reference proteome</keyword>
<dbReference type="InterPro" id="IPR036390">
    <property type="entry name" value="WH_DNA-bd_sf"/>
</dbReference>
<dbReference type="InterPro" id="IPR011991">
    <property type="entry name" value="ArsR-like_HTH"/>
</dbReference>
<dbReference type="SMART" id="SM00450">
    <property type="entry name" value="RHOD"/>
    <property type="match status" value="1"/>
</dbReference>
<organism evidence="6 7">
    <name type="scientific">Nocardioides vastitatis</name>
    <dbReference type="NCBI Taxonomy" id="2568655"/>
    <lineage>
        <taxon>Bacteria</taxon>
        <taxon>Bacillati</taxon>
        <taxon>Actinomycetota</taxon>
        <taxon>Actinomycetes</taxon>
        <taxon>Propionibacteriales</taxon>
        <taxon>Nocardioidaceae</taxon>
        <taxon>Nocardioides</taxon>
    </lineage>
</organism>
<dbReference type="Gene3D" id="1.10.10.10">
    <property type="entry name" value="Winged helix-like DNA-binding domain superfamily/Winged helix DNA-binding domain"/>
    <property type="match status" value="1"/>
</dbReference>
<reference evidence="7" key="1">
    <citation type="journal article" date="2019" name="Int. J. Syst. Evol. Microbiol.">
        <title>The Global Catalogue of Microorganisms (GCM) 10K type strain sequencing project: providing services to taxonomists for standard genome sequencing and annotation.</title>
        <authorList>
            <consortium name="The Broad Institute Genomics Platform"/>
            <consortium name="The Broad Institute Genome Sequencing Center for Infectious Disease"/>
            <person name="Wu L."/>
            <person name="Ma J."/>
        </authorList>
    </citation>
    <scope>NUCLEOTIDE SEQUENCE [LARGE SCALE GENOMIC DNA]</scope>
    <source>
        <strain evidence="7">YIM 94188</strain>
    </source>
</reference>
<dbReference type="SUPFAM" id="SSF52821">
    <property type="entry name" value="Rhodanese/Cell cycle control phosphatase"/>
    <property type="match status" value="1"/>
</dbReference>